<evidence type="ECO:0000256" key="1">
    <source>
        <dbReference type="SAM" id="SignalP"/>
    </source>
</evidence>
<dbReference type="PROSITE" id="PS51257">
    <property type="entry name" value="PROKAR_LIPOPROTEIN"/>
    <property type="match status" value="1"/>
</dbReference>
<sequence>MFRSVLVAACAVFAFSCQADELSVASFAGGDLNLKQLAGRKVYLAGETPALLEAEQALLAPYRVALSSKEQAEVVVSTQYLAAFDDLGGKLTGDEALRGESISRFHLKNLQCLGSAGGSLLSRLNATPFSTGKGSGFVTEQVGVARAAAGQPLPVSAQLVGVLLEAGIGMFSASSDTRPKGPDCEQTYTQCPLSFHFCPFSEIAVTTAEAQSGDQEMKRYRWVTYKKPQNGVDGKQMLDRHLQFLRQAPAMPAASHPQLD</sequence>
<dbReference type="EMBL" id="CP043473">
    <property type="protein sequence ID" value="QEL56677.1"/>
    <property type="molecule type" value="Genomic_DNA"/>
</dbReference>
<accession>A0A5C1DKS9</accession>
<feature type="chain" id="PRO_5022744959" evidence="1">
    <location>
        <begin position="20"/>
        <end position="260"/>
    </location>
</feature>
<feature type="signal peptide" evidence="1">
    <location>
        <begin position="1"/>
        <end position="19"/>
    </location>
</feature>
<dbReference type="KEGG" id="chrm:FYK34_14455"/>
<gene>
    <name evidence="2" type="ORF">FYK34_14455</name>
</gene>
<dbReference type="AlphaFoldDB" id="A0A5C1DKS9"/>
<reference evidence="2 3" key="1">
    <citation type="submission" date="2019-08" db="EMBL/GenBank/DDBJ databases">
        <title>Chromobacterium paludis, a novel bacterium isolated from a Maryland marsh pond.</title>
        <authorList>
            <person name="Blackburn M.B."/>
            <person name="Gundersen-Rindal D.E."/>
        </authorList>
    </citation>
    <scope>NUCLEOTIDE SEQUENCE [LARGE SCALE GENOMIC DNA]</scope>
    <source>
        <strain evidence="3">IIBBL 257-1</strain>
    </source>
</reference>
<evidence type="ECO:0000313" key="2">
    <source>
        <dbReference type="EMBL" id="QEL56677.1"/>
    </source>
</evidence>
<protein>
    <submittedName>
        <fullName evidence="2">Uncharacterized protein</fullName>
    </submittedName>
</protein>
<evidence type="ECO:0000313" key="3">
    <source>
        <dbReference type="Proteomes" id="UP000322079"/>
    </source>
</evidence>
<keyword evidence="3" id="KW-1185">Reference proteome</keyword>
<dbReference type="Proteomes" id="UP000322079">
    <property type="component" value="Chromosome"/>
</dbReference>
<organism evidence="2 3">
    <name type="scientific">Chromobacterium paludis</name>
    <dbReference type="NCBI Taxonomy" id="2605945"/>
    <lineage>
        <taxon>Bacteria</taxon>
        <taxon>Pseudomonadati</taxon>
        <taxon>Pseudomonadota</taxon>
        <taxon>Betaproteobacteria</taxon>
        <taxon>Neisseriales</taxon>
        <taxon>Chromobacteriaceae</taxon>
        <taxon>Chromobacterium</taxon>
    </lineage>
</organism>
<dbReference type="RefSeq" id="WP_149297561.1">
    <property type="nucleotide sequence ID" value="NZ_CP043473.1"/>
</dbReference>
<name>A0A5C1DKS9_9NEIS</name>
<keyword evidence="1" id="KW-0732">Signal</keyword>
<proteinExistence type="predicted"/>